<evidence type="ECO:0008006" key="3">
    <source>
        <dbReference type="Google" id="ProtNLM"/>
    </source>
</evidence>
<dbReference type="Proteomes" id="UP000580856">
    <property type="component" value="Unassembled WGS sequence"/>
</dbReference>
<proteinExistence type="predicted"/>
<dbReference type="EMBL" id="JAATJA010000002">
    <property type="protein sequence ID" value="NJB68126.1"/>
    <property type="molecule type" value="Genomic_DNA"/>
</dbReference>
<dbReference type="RefSeq" id="WP_167941221.1">
    <property type="nucleotide sequence ID" value="NZ_JAATJA010000002.1"/>
</dbReference>
<protein>
    <recommendedName>
        <fullName evidence="3">Rho termination factor N-terminal domain-containing protein</fullName>
    </recommendedName>
</protein>
<keyword evidence="2" id="KW-1185">Reference proteome</keyword>
<dbReference type="AlphaFoldDB" id="A0A846QH31"/>
<sequence>MSEALTFQLKKPLEKMTVKELRELAIREAPQITGASGMEKQTLLSAIKETLGIANHEEGAPNPYQGQIASLKGTIHELQTAKLDTTDKTKRKLIRRKINKLKKHTRRMAHNA</sequence>
<reference evidence="1 2" key="1">
    <citation type="submission" date="2020-03" db="EMBL/GenBank/DDBJ databases">
        <title>Genomic Encyclopedia of Type Strains, Phase IV (KMG-IV): sequencing the most valuable type-strain genomes for metagenomic binning, comparative biology and taxonomic classification.</title>
        <authorList>
            <person name="Goeker M."/>
        </authorList>
    </citation>
    <scope>NUCLEOTIDE SEQUENCE [LARGE SCALE GENOMIC DNA]</scope>
    <source>
        <strain evidence="1 2">DSM 24233</strain>
    </source>
</reference>
<accession>A0A846QH31</accession>
<evidence type="ECO:0000313" key="2">
    <source>
        <dbReference type="Proteomes" id="UP000580856"/>
    </source>
</evidence>
<gene>
    <name evidence="1" type="ORF">GGQ74_001799</name>
</gene>
<evidence type="ECO:0000313" key="1">
    <source>
        <dbReference type="EMBL" id="NJB68126.1"/>
    </source>
</evidence>
<organism evidence="1 2">
    <name type="scientific">Desulfobaculum xiamenense</name>
    <dbReference type="NCBI Taxonomy" id="995050"/>
    <lineage>
        <taxon>Bacteria</taxon>
        <taxon>Pseudomonadati</taxon>
        <taxon>Thermodesulfobacteriota</taxon>
        <taxon>Desulfovibrionia</taxon>
        <taxon>Desulfovibrionales</taxon>
        <taxon>Desulfovibrionaceae</taxon>
        <taxon>Desulfobaculum</taxon>
    </lineage>
</organism>
<comment type="caution">
    <text evidence="1">The sequence shown here is derived from an EMBL/GenBank/DDBJ whole genome shotgun (WGS) entry which is preliminary data.</text>
</comment>
<name>A0A846QH31_9BACT</name>